<dbReference type="Pfam" id="PF11935">
    <property type="entry name" value="SYMPK_PTA1_N"/>
    <property type="match status" value="1"/>
</dbReference>
<feature type="compositionally biased region" description="Polar residues" evidence="1">
    <location>
        <begin position="666"/>
        <end position="676"/>
    </location>
</feature>
<feature type="compositionally biased region" description="Basic and acidic residues" evidence="1">
    <location>
        <begin position="315"/>
        <end position="328"/>
    </location>
</feature>
<evidence type="ECO:0000256" key="1">
    <source>
        <dbReference type="SAM" id="MobiDB-lite"/>
    </source>
</evidence>
<reference evidence="4 5" key="1">
    <citation type="journal article" date="2019" name="Plant Biotechnol. J.">
        <title>The red bayberry genome and genetic basis of sex determination.</title>
        <authorList>
            <person name="Jia H.M."/>
            <person name="Jia H.J."/>
            <person name="Cai Q.L."/>
            <person name="Wang Y."/>
            <person name="Zhao H.B."/>
            <person name="Yang W.F."/>
            <person name="Wang G.Y."/>
            <person name="Li Y.H."/>
            <person name="Zhan D.L."/>
            <person name="Shen Y.T."/>
            <person name="Niu Q.F."/>
            <person name="Chang L."/>
            <person name="Qiu J."/>
            <person name="Zhao L."/>
            <person name="Xie H.B."/>
            <person name="Fu W.Y."/>
            <person name="Jin J."/>
            <person name="Li X.W."/>
            <person name="Jiao Y."/>
            <person name="Zhou C.C."/>
            <person name="Tu T."/>
            <person name="Chai C.Y."/>
            <person name="Gao J.L."/>
            <person name="Fan L.J."/>
            <person name="van de Weg E."/>
            <person name="Wang J.Y."/>
            <person name="Gao Z.S."/>
        </authorList>
    </citation>
    <scope>NUCLEOTIDE SEQUENCE [LARGE SCALE GENOMIC DNA]</scope>
    <source>
        <tissue evidence="4">Leaves</tissue>
    </source>
</reference>
<sequence length="1404" mass="154459">MAGAPRDQALSLLAAANNHGDLAVKMSSLKQVKDILLSVEPSLAAELLPYLVELQSSPESLVRRLLIEVIEEIGLKAMEFSSVLMPVLLALVKDNDSIVARQCIFHRRGKVERWLEELWMWMAKFKDAVISIALEPGSAGTKLLALKFVEIYVLHFTSDSNEFENPDTEANRRAFNISWLVGGHSILDPVVLMSEANKALGILLNLLDSASSLPGSVTVTVINCLAAIARKRPLHYSSVLSALLEFDLNFETVRGCHVASVQYSLRTAFLGFLRCTHPAIIETRDRLIRALRTMNAGDAADQVIRQVDKMVKNTERASRDARLGRDDQFPSQLPVSGDLLKKRSLPMDNEEPANGQEVSFKRIRYGFDSQSALPVQINDSGQDSAPLNGVAPVLHCQLTPVEQMIAMIGALLAEGERGAESLEILISKVHPDLLADIVITNMRHLPKMPPSLTRLGNLPVTRQMDSLSSPAQVVPLPAPTNSEESPDVSAQAPLSSSTTTSSSLPDAPLVNNLPADSKRDLRRDPRRLDPRRVIVPSGGPAIPIVEDTGNVQSEVDTNICLSKPISVPVTSSLENPSTPLMFKMKSEDRILGGPLVSVTDQLTPKKEVPDRTAEIDLIPEASPSSDPAPSPVNKVDEDAVAMELSDVVVANGVDTSSFLESDEHSPTVSNASASEDTCQELPPLPSYIELNQEQEQSVRKLAIEQIIESYQQSSGSQCSQMRMALLGRLVAQVECLWVVQLQLIGTDDDVVTMLKKHVVGEYQRQKGHELVLHVLYHLHSLMILDSVENSSVPAVVYEKLLLAVAKSLLDSFPASDKSFSRLLGEVPLLPDSALKLLEELCCADVTDHLGKDLRDVERVTQGLGAVWILILGRPLNRLSCLDIALKCAVHPQDEIRARAIRLVANKLYQLGYISESIEQFATNMLLVAVGQQVSDIVLSQSGSEQRVQGEVESQETSTSGSQVSEPMSSGNNLMMGAKSLVRNTSILLPEAQRLISLFFALCTKKPSLLQLVFNNYCEAPKSVKQAFHRHIPILIRSLGSSCSELLHIISNPPQGSENLLTLVLEILTQGTTPSSDLIATVKHLYETKLKDVTILIPMLPSLSKNEVLPIFPRLVNLPLDKFQMALAHILQGSAHMGPALTPVEVLVAIHHIVPEKDGLALKKACLCYLGVIVFIQASIRFHVVDCFKIKYGMREQILVTLWKKCRFWDEIKHNGCWRFDKLAILYCIIPQSPLLWEITDACSACFEQRTVFTQQVLAKALSQMVDETPLPLLFMRTVIQAIDAFPTLVDFVMEILSKLVTRQVWRMPKLWVGFLKCVSQTQPHSFDVLLQLPPPQLESTLNKHSKLRVPLAAYVNQPSIRTSVPRSILAVLGFANETNLQQSHVPSSLHPADMSSSFQGATPT</sequence>
<evidence type="ECO:0000313" key="5">
    <source>
        <dbReference type="Proteomes" id="UP000516437"/>
    </source>
</evidence>
<feature type="compositionally biased region" description="Polar residues" evidence="1">
    <location>
        <begin position="954"/>
        <end position="969"/>
    </location>
</feature>
<feature type="compositionally biased region" description="Polar residues" evidence="1">
    <location>
        <begin position="1394"/>
        <end position="1404"/>
    </location>
</feature>
<keyword evidence="5" id="KW-1185">Reference proteome</keyword>
<organism evidence="4 5">
    <name type="scientific">Morella rubra</name>
    <name type="common">Chinese bayberry</name>
    <dbReference type="NCBI Taxonomy" id="262757"/>
    <lineage>
        <taxon>Eukaryota</taxon>
        <taxon>Viridiplantae</taxon>
        <taxon>Streptophyta</taxon>
        <taxon>Embryophyta</taxon>
        <taxon>Tracheophyta</taxon>
        <taxon>Spermatophyta</taxon>
        <taxon>Magnoliopsida</taxon>
        <taxon>eudicotyledons</taxon>
        <taxon>Gunneridae</taxon>
        <taxon>Pentapetalae</taxon>
        <taxon>rosids</taxon>
        <taxon>fabids</taxon>
        <taxon>Fagales</taxon>
        <taxon>Myricaceae</taxon>
        <taxon>Morella</taxon>
    </lineage>
</organism>
<dbReference type="Gene3D" id="1.25.10.10">
    <property type="entry name" value="Leucine-rich Repeat Variant"/>
    <property type="match status" value="1"/>
</dbReference>
<dbReference type="InterPro" id="IPR016024">
    <property type="entry name" value="ARM-type_fold"/>
</dbReference>
<dbReference type="Pfam" id="PF12295">
    <property type="entry name" value="Symplekin_C"/>
    <property type="match status" value="2"/>
</dbReference>
<feature type="region of interest" description="Disordered" evidence="1">
    <location>
        <begin position="315"/>
        <end position="335"/>
    </location>
</feature>
<feature type="region of interest" description="Disordered" evidence="1">
    <location>
        <begin position="1383"/>
        <end position="1404"/>
    </location>
</feature>
<dbReference type="InterPro" id="IPR022075">
    <property type="entry name" value="Symplekin_C"/>
</dbReference>
<dbReference type="OrthoDB" id="331600at2759"/>
<evidence type="ECO:0000313" key="4">
    <source>
        <dbReference type="EMBL" id="KAB1212136.1"/>
    </source>
</evidence>
<evidence type="ECO:0000259" key="2">
    <source>
        <dbReference type="Pfam" id="PF11935"/>
    </source>
</evidence>
<dbReference type="EMBL" id="RXIC02000023">
    <property type="protein sequence ID" value="KAB1212136.1"/>
    <property type="molecule type" value="Genomic_DNA"/>
</dbReference>
<proteinExistence type="predicted"/>
<accession>A0A6A1VJY1</accession>
<feature type="region of interest" description="Disordered" evidence="1">
    <location>
        <begin position="944"/>
        <end position="969"/>
    </location>
</feature>
<feature type="region of interest" description="Disordered" evidence="1">
    <location>
        <begin position="658"/>
        <end position="678"/>
    </location>
</feature>
<feature type="domain" description="Symplekin C-terminal" evidence="3">
    <location>
        <begin position="1091"/>
        <end position="1164"/>
    </location>
</feature>
<gene>
    <name evidence="4" type="ORF">CJ030_MR5G004756</name>
</gene>
<feature type="domain" description="Symplekin/Pta1 N-terminal" evidence="2">
    <location>
        <begin position="116"/>
        <end position="295"/>
    </location>
</feature>
<dbReference type="PANTHER" id="PTHR47184">
    <property type="entry name" value="PHOSPHATIDYLINOSITOL 3-AND 4-KINASE FAMILY PROTEIN-RELATED"/>
    <property type="match status" value="1"/>
</dbReference>
<feature type="region of interest" description="Disordered" evidence="1">
    <location>
        <begin position="466"/>
        <end position="535"/>
    </location>
</feature>
<comment type="caution">
    <text evidence="4">The sequence shown here is derived from an EMBL/GenBank/DDBJ whole genome shotgun (WGS) entry which is preliminary data.</text>
</comment>
<protein>
    <submittedName>
        <fullName evidence="4">Symplekin</fullName>
    </submittedName>
</protein>
<dbReference type="SUPFAM" id="SSF48371">
    <property type="entry name" value="ARM repeat"/>
    <property type="match status" value="1"/>
</dbReference>
<name>A0A6A1VJY1_9ROSI</name>
<dbReference type="PANTHER" id="PTHR47184:SF3">
    <property type="entry name" value="PHOSPHATIDYLINOSITOL 3-AND 4-KINASE FAMILY PROTEIN-RELATED"/>
    <property type="match status" value="1"/>
</dbReference>
<dbReference type="Proteomes" id="UP000516437">
    <property type="component" value="Chromosome 5"/>
</dbReference>
<feature type="compositionally biased region" description="Low complexity" evidence="1">
    <location>
        <begin position="489"/>
        <end position="509"/>
    </location>
</feature>
<dbReference type="InterPro" id="IPR011989">
    <property type="entry name" value="ARM-like"/>
</dbReference>
<feature type="compositionally biased region" description="Basic and acidic residues" evidence="1">
    <location>
        <begin position="516"/>
        <end position="532"/>
    </location>
</feature>
<dbReference type="InterPro" id="IPR032460">
    <property type="entry name" value="Symplekin/Pta1_N"/>
</dbReference>
<feature type="domain" description="Symplekin C-terminal" evidence="3">
    <location>
        <begin position="1236"/>
        <end position="1343"/>
    </location>
</feature>
<evidence type="ECO:0000259" key="3">
    <source>
        <dbReference type="Pfam" id="PF12295"/>
    </source>
</evidence>